<dbReference type="Pfam" id="PF17771">
    <property type="entry name" value="ADAMTS_CR_2"/>
    <property type="match status" value="1"/>
</dbReference>
<dbReference type="Gene3D" id="3.40.1620.60">
    <property type="match status" value="1"/>
</dbReference>
<keyword evidence="4" id="KW-1015">Disulfide bond</keyword>
<evidence type="ECO:0000256" key="1">
    <source>
        <dbReference type="ARBA" id="ARBA00022723"/>
    </source>
</evidence>
<dbReference type="OrthoDB" id="10035764at2759"/>
<dbReference type="AlphaFoldDB" id="A0A3M7RAH6"/>
<evidence type="ECO:0000256" key="3">
    <source>
        <dbReference type="ARBA" id="ARBA00022833"/>
    </source>
</evidence>
<dbReference type="GO" id="GO:0016787">
    <property type="term" value="F:hydrolase activity"/>
    <property type="evidence" value="ECO:0007669"/>
    <property type="project" value="UniProtKB-KW"/>
</dbReference>
<evidence type="ECO:0000313" key="8">
    <source>
        <dbReference type="Proteomes" id="UP000276133"/>
    </source>
</evidence>
<proteinExistence type="predicted"/>
<evidence type="ECO:0000256" key="4">
    <source>
        <dbReference type="ARBA" id="ARBA00023157"/>
    </source>
</evidence>
<feature type="domain" description="ADAMTS cysteine-rich" evidence="6">
    <location>
        <begin position="122"/>
        <end position="180"/>
    </location>
</feature>
<keyword evidence="5" id="KW-0325">Glycoprotein</keyword>
<protein>
    <submittedName>
        <fullName evidence="7">Venom metallo ase 3-like</fullName>
    </submittedName>
</protein>
<dbReference type="InterPro" id="IPR041645">
    <property type="entry name" value="ADAMTS_CR_2"/>
</dbReference>
<dbReference type="Proteomes" id="UP000276133">
    <property type="component" value="Unassembled WGS sequence"/>
</dbReference>
<keyword evidence="8" id="KW-1185">Reference proteome</keyword>
<accession>A0A3M7RAH6</accession>
<keyword evidence="1" id="KW-0479">Metal-binding</keyword>
<name>A0A3M7RAH6_BRAPC</name>
<keyword evidence="2" id="KW-0378">Hydrolase</keyword>
<reference evidence="7 8" key="1">
    <citation type="journal article" date="2018" name="Sci. Rep.">
        <title>Genomic signatures of local adaptation to the degree of environmental predictability in rotifers.</title>
        <authorList>
            <person name="Franch-Gras L."/>
            <person name="Hahn C."/>
            <person name="Garcia-Roger E.M."/>
            <person name="Carmona M.J."/>
            <person name="Serra M."/>
            <person name="Gomez A."/>
        </authorList>
    </citation>
    <scope>NUCLEOTIDE SEQUENCE [LARGE SCALE GENOMIC DNA]</scope>
    <source>
        <strain evidence="7">HYR1</strain>
    </source>
</reference>
<evidence type="ECO:0000313" key="7">
    <source>
        <dbReference type="EMBL" id="RNA20469.1"/>
    </source>
</evidence>
<organism evidence="7 8">
    <name type="scientific">Brachionus plicatilis</name>
    <name type="common">Marine rotifer</name>
    <name type="synonym">Brachionus muelleri</name>
    <dbReference type="NCBI Taxonomy" id="10195"/>
    <lineage>
        <taxon>Eukaryota</taxon>
        <taxon>Metazoa</taxon>
        <taxon>Spiralia</taxon>
        <taxon>Gnathifera</taxon>
        <taxon>Rotifera</taxon>
        <taxon>Eurotatoria</taxon>
        <taxon>Monogononta</taxon>
        <taxon>Pseudotrocha</taxon>
        <taxon>Ploima</taxon>
        <taxon>Brachionidae</taxon>
        <taxon>Brachionus</taxon>
    </lineage>
</organism>
<sequence>MFVSENEFRNGKKKSIKDPIRDLYRLPSVSTVNYNTVLFHQPLGEDNEARLFNIHLKSHFSSSSKYHNFLKVYLKIWRDSEDAAPPPLLAINISTTDYSQCLTNTPLEVPQEFLKANFSLTGQIYGLNEQCRMLNGDNSSFCHFKSNNICSQLFCRKSNNEETCYASGPAVEGTTCGSGKNIF</sequence>
<dbReference type="EMBL" id="REGN01003847">
    <property type="protein sequence ID" value="RNA20469.1"/>
    <property type="molecule type" value="Genomic_DNA"/>
</dbReference>
<keyword evidence="3" id="KW-0862">Zinc</keyword>
<evidence type="ECO:0000259" key="6">
    <source>
        <dbReference type="Pfam" id="PF17771"/>
    </source>
</evidence>
<dbReference type="GO" id="GO:0046872">
    <property type="term" value="F:metal ion binding"/>
    <property type="evidence" value="ECO:0007669"/>
    <property type="project" value="UniProtKB-KW"/>
</dbReference>
<gene>
    <name evidence="7" type="ORF">BpHYR1_017272</name>
</gene>
<evidence type="ECO:0000256" key="5">
    <source>
        <dbReference type="ARBA" id="ARBA00023180"/>
    </source>
</evidence>
<comment type="caution">
    <text evidence="7">The sequence shown here is derived from an EMBL/GenBank/DDBJ whole genome shotgun (WGS) entry which is preliminary data.</text>
</comment>
<evidence type="ECO:0000256" key="2">
    <source>
        <dbReference type="ARBA" id="ARBA00022801"/>
    </source>
</evidence>